<sequence>MPSLCHSHIHLDKCFIYDRCNCINGDFPEALKLTAEAKQQFPQNQGDLIQRGRRLIHESIECGVTAMRVHVEVDEFVKFSCLEAALSLKAEFRSACHVQISVFAQEPLFSTANDDAPGSNFALLETALRKYGNIESVGSAPYVEPTITQAKMNIRLVLELAVRHDLHLDFHLDYNLDPASEPLIFEVVSRVQEVHRQPTSEHWRKHVTIGHATRLQLFTPEEWHKLIMRIGDLHITLVGLPNSDLYMQGRADAHKPLGAPRATLRVPQLVRQHGLQVAMSVNNVGNAFTPQGSVDPLALCTLGVAIFQAATPEDIHALACSVTSASKRAMGLNAPGRMSIEAGDTADLLVMHHSRSLADVVLNPSYDRTTIRGGVVVSSRHTVSRLSAPRNDRRSIAYVGVLLLVGLWWLRKECI</sequence>
<evidence type="ECO:0000313" key="2">
    <source>
        <dbReference type="Proteomes" id="UP000054007"/>
    </source>
</evidence>
<protein>
    <submittedName>
        <fullName evidence="1">Metallo-dependent hydrolase</fullName>
    </submittedName>
</protein>
<dbReference type="InterPro" id="IPR052349">
    <property type="entry name" value="Metallo-hydrolase_Enzymes"/>
</dbReference>
<reference evidence="1 2" key="1">
    <citation type="journal article" date="2015" name="Fungal Genet. Biol.">
        <title>Evolution of novel wood decay mechanisms in Agaricales revealed by the genome sequences of Fistulina hepatica and Cylindrobasidium torrendii.</title>
        <authorList>
            <person name="Floudas D."/>
            <person name="Held B.W."/>
            <person name="Riley R."/>
            <person name="Nagy L.G."/>
            <person name="Koehler G."/>
            <person name="Ransdell A.S."/>
            <person name="Younus H."/>
            <person name="Chow J."/>
            <person name="Chiniquy J."/>
            <person name="Lipzen A."/>
            <person name="Tritt A."/>
            <person name="Sun H."/>
            <person name="Haridas S."/>
            <person name="LaButti K."/>
            <person name="Ohm R.A."/>
            <person name="Kues U."/>
            <person name="Blanchette R.A."/>
            <person name="Grigoriev I.V."/>
            <person name="Minto R.E."/>
            <person name="Hibbett D.S."/>
        </authorList>
    </citation>
    <scope>NUCLEOTIDE SEQUENCE [LARGE SCALE GENOMIC DNA]</scope>
    <source>
        <strain evidence="1 2">FP15055 ss-10</strain>
    </source>
</reference>
<dbReference type="GO" id="GO:0016814">
    <property type="term" value="F:hydrolase activity, acting on carbon-nitrogen (but not peptide) bonds, in cyclic amidines"/>
    <property type="evidence" value="ECO:0007669"/>
    <property type="project" value="TreeGrafter"/>
</dbReference>
<dbReference type="EMBL" id="KN880453">
    <property type="protein sequence ID" value="KIY71546.1"/>
    <property type="molecule type" value="Genomic_DNA"/>
</dbReference>
<dbReference type="SUPFAM" id="SSF51556">
    <property type="entry name" value="Metallo-dependent hydrolases"/>
    <property type="match status" value="1"/>
</dbReference>
<dbReference type="PANTHER" id="PTHR32027">
    <property type="entry name" value="CYTOSINE DEAMINASE"/>
    <property type="match status" value="1"/>
</dbReference>
<dbReference type="STRING" id="1314674.A0A0D7BPM6"/>
<dbReference type="AlphaFoldDB" id="A0A0D7BPM6"/>
<keyword evidence="1" id="KW-0378">Hydrolase</keyword>
<proteinExistence type="predicted"/>
<evidence type="ECO:0000313" key="1">
    <source>
        <dbReference type="EMBL" id="KIY71546.1"/>
    </source>
</evidence>
<dbReference type="InterPro" id="IPR032466">
    <property type="entry name" value="Metal_Hydrolase"/>
</dbReference>
<dbReference type="Proteomes" id="UP000054007">
    <property type="component" value="Unassembled WGS sequence"/>
</dbReference>
<name>A0A0D7BPM6_9AGAR</name>
<accession>A0A0D7BPM6</accession>
<dbReference type="Gene3D" id="3.20.20.140">
    <property type="entry name" value="Metal-dependent hydrolases"/>
    <property type="match status" value="1"/>
</dbReference>
<dbReference type="OrthoDB" id="10266980at2759"/>
<keyword evidence="2" id="KW-1185">Reference proteome</keyword>
<organism evidence="1 2">
    <name type="scientific">Cylindrobasidium torrendii FP15055 ss-10</name>
    <dbReference type="NCBI Taxonomy" id="1314674"/>
    <lineage>
        <taxon>Eukaryota</taxon>
        <taxon>Fungi</taxon>
        <taxon>Dikarya</taxon>
        <taxon>Basidiomycota</taxon>
        <taxon>Agaricomycotina</taxon>
        <taxon>Agaricomycetes</taxon>
        <taxon>Agaricomycetidae</taxon>
        <taxon>Agaricales</taxon>
        <taxon>Marasmiineae</taxon>
        <taxon>Physalacriaceae</taxon>
        <taxon>Cylindrobasidium</taxon>
    </lineage>
</organism>
<dbReference type="PANTHER" id="PTHR32027:SF0">
    <property type="entry name" value="CYTOSINE DEAMINASE"/>
    <property type="match status" value="1"/>
</dbReference>
<gene>
    <name evidence="1" type="ORF">CYLTODRAFT_390239</name>
</gene>